<evidence type="ECO:0000256" key="1">
    <source>
        <dbReference type="SAM" id="Phobius"/>
    </source>
</evidence>
<sequence length="76" mass="8467">MTIVNSLHEISTCTTGLFGPIGTTVLVPFLLVYVGVILPAVWSRRPYRRVAAQRTLTTLLNHLDALLRALRGIRPR</sequence>
<reference evidence="2 3" key="1">
    <citation type="submission" date="2024-06" db="EMBL/GenBank/DDBJ databases">
        <title>The Natural Products Discovery Center: Release of the First 8490 Sequenced Strains for Exploring Actinobacteria Biosynthetic Diversity.</title>
        <authorList>
            <person name="Kalkreuter E."/>
            <person name="Kautsar S.A."/>
            <person name="Yang D."/>
            <person name="Bader C.D."/>
            <person name="Teijaro C.N."/>
            <person name="Fluegel L."/>
            <person name="Davis C.M."/>
            <person name="Simpson J.R."/>
            <person name="Lauterbach L."/>
            <person name="Steele A.D."/>
            <person name="Gui C."/>
            <person name="Meng S."/>
            <person name="Li G."/>
            <person name="Viehrig K."/>
            <person name="Ye F."/>
            <person name="Su P."/>
            <person name="Kiefer A.F."/>
            <person name="Nichols A."/>
            <person name="Cepeda A.J."/>
            <person name="Yan W."/>
            <person name="Fan B."/>
            <person name="Jiang Y."/>
            <person name="Adhikari A."/>
            <person name="Zheng C.-J."/>
            <person name="Schuster L."/>
            <person name="Cowan T.M."/>
            <person name="Smanski M.J."/>
            <person name="Chevrette M.G."/>
            <person name="De Carvalho L.P.S."/>
            <person name="Shen B."/>
        </authorList>
    </citation>
    <scope>NUCLEOTIDE SEQUENCE [LARGE SCALE GENOMIC DNA]</scope>
    <source>
        <strain evidence="2 3">NPDC052347</strain>
    </source>
</reference>
<comment type="caution">
    <text evidence="2">The sequence shown here is derived from an EMBL/GenBank/DDBJ whole genome shotgun (WGS) entry which is preliminary data.</text>
</comment>
<keyword evidence="1" id="KW-1133">Transmembrane helix</keyword>
<evidence type="ECO:0000313" key="3">
    <source>
        <dbReference type="Proteomes" id="UP001552594"/>
    </source>
</evidence>
<keyword evidence="1" id="KW-0812">Transmembrane</keyword>
<name>A0ABV3K142_STRON</name>
<feature type="transmembrane region" description="Helical" evidence="1">
    <location>
        <begin position="20"/>
        <end position="42"/>
    </location>
</feature>
<keyword evidence="1" id="KW-0472">Membrane</keyword>
<proteinExistence type="predicted"/>
<dbReference type="Proteomes" id="UP001552594">
    <property type="component" value="Unassembled WGS sequence"/>
</dbReference>
<dbReference type="EMBL" id="JBFAUK010000016">
    <property type="protein sequence ID" value="MEV5508740.1"/>
    <property type="molecule type" value="Genomic_DNA"/>
</dbReference>
<gene>
    <name evidence="2" type="ORF">AB0L16_20160</name>
</gene>
<protein>
    <submittedName>
        <fullName evidence="2">Uncharacterized protein</fullName>
    </submittedName>
</protein>
<organism evidence="2 3">
    <name type="scientific">Streptomyces orinoci</name>
    <name type="common">Streptoverticillium orinoci</name>
    <dbReference type="NCBI Taxonomy" id="67339"/>
    <lineage>
        <taxon>Bacteria</taxon>
        <taxon>Bacillati</taxon>
        <taxon>Actinomycetota</taxon>
        <taxon>Actinomycetes</taxon>
        <taxon>Kitasatosporales</taxon>
        <taxon>Streptomycetaceae</taxon>
        <taxon>Streptomyces</taxon>
    </lineage>
</organism>
<accession>A0ABV3K142</accession>
<dbReference type="RefSeq" id="WP_109284734.1">
    <property type="nucleotide sequence ID" value="NZ_JBFAUK010000016.1"/>
</dbReference>
<keyword evidence="3" id="KW-1185">Reference proteome</keyword>
<evidence type="ECO:0000313" key="2">
    <source>
        <dbReference type="EMBL" id="MEV5508740.1"/>
    </source>
</evidence>